<dbReference type="AlphaFoldDB" id="V5FKU7"/>
<dbReference type="InParanoid" id="V5FKU7"/>
<sequence>MSTGKLEGKVVIVTGGGFGFGQGIVTKFIREGAKVVLVDINEENGANVAKSQPEGSAIFVQGDVSCEADWVKARDITLSHFGRIDVVVNNAGIVNKATPSLELLEEHVDKLYQVNVKSLYFSAKIIAPVLRKQGGGCFVNISSISALRPRPKLVWYAASKGAASAATKGLASELAKDNIRCNAVCPVAGDTAMVPLVLGKPDTPENRKEIVAGIPLGRFATAIDVANAASFLASDEAAFITGIELPVDGGRALI</sequence>
<proteinExistence type="inferred from homology"/>
<protein>
    <submittedName>
        <fullName evidence="4">Oxidoreductase, short-chain dehydrogenase/reductase family</fullName>
    </submittedName>
</protein>
<dbReference type="InterPro" id="IPR036291">
    <property type="entry name" value="NAD(P)-bd_dom_sf"/>
</dbReference>
<gene>
    <name evidence="4" type="ORF">PVAR5_0999</name>
</gene>
<keyword evidence="5" id="KW-1185">Reference proteome</keyword>
<reference evidence="5" key="1">
    <citation type="journal article" date="2014" name="Genome Announc.">
        <title>Draft genome sequence of the formaldehyde-resistant fungus Byssochlamys spectabilis No. 5 (anamorph Paecilomyces variotii No. 5) (NBRC109023).</title>
        <authorList>
            <person name="Oka T."/>
            <person name="Ekino K."/>
            <person name="Fukuda K."/>
            <person name="Nomura Y."/>
        </authorList>
    </citation>
    <scope>NUCLEOTIDE SEQUENCE [LARGE SCALE GENOMIC DNA]</scope>
    <source>
        <strain evidence="5">No. 5 / NBRC 109023</strain>
    </source>
</reference>
<dbReference type="Proteomes" id="UP000018001">
    <property type="component" value="Unassembled WGS sequence"/>
</dbReference>
<comment type="similarity">
    <text evidence="1">Belongs to the short-chain dehydrogenases/reductases (SDR) family.</text>
</comment>
<dbReference type="Gene3D" id="3.40.50.720">
    <property type="entry name" value="NAD(P)-binding Rossmann-like Domain"/>
    <property type="match status" value="1"/>
</dbReference>
<dbReference type="OrthoDB" id="294295at2759"/>
<evidence type="ECO:0000256" key="1">
    <source>
        <dbReference type="ARBA" id="ARBA00006484"/>
    </source>
</evidence>
<evidence type="ECO:0000313" key="5">
    <source>
        <dbReference type="Proteomes" id="UP000018001"/>
    </source>
</evidence>
<dbReference type="Pfam" id="PF13561">
    <property type="entry name" value="adh_short_C2"/>
    <property type="match status" value="1"/>
</dbReference>
<dbReference type="PRINTS" id="PR00080">
    <property type="entry name" value="SDRFAMILY"/>
</dbReference>
<dbReference type="HOGENOM" id="CLU_010194_1_0_1"/>
<evidence type="ECO:0000313" key="4">
    <source>
        <dbReference type="EMBL" id="GAD92408.1"/>
    </source>
</evidence>
<accession>V5FKU7</accession>
<dbReference type="FunFam" id="3.40.50.720:FF:000084">
    <property type="entry name" value="Short-chain dehydrogenase reductase"/>
    <property type="match status" value="1"/>
</dbReference>
<evidence type="ECO:0000256" key="3">
    <source>
        <dbReference type="ARBA" id="ARBA00023002"/>
    </source>
</evidence>
<dbReference type="eggNOG" id="KOG0725">
    <property type="taxonomic scope" value="Eukaryota"/>
</dbReference>
<dbReference type="PANTHER" id="PTHR43639:SF1">
    <property type="entry name" value="SHORT-CHAIN DEHYDROGENASE_REDUCTASE FAMILY PROTEIN"/>
    <property type="match status" value="1"/>
</dbReference>
<dbReference type="SUPFAM" id="SSF51735">
    <property type="entry name" value="NAD(P)-binding Rossmann-fold domains"/>
    <property type="match status" value="1"/>
</dbReference>
<dbReference type="EMBL" id="BAUL01000024">
    <property type="protein sequence ID" value="GAD92408.1"/>
    <property type="molecule type" value="Genomic_DNA"/>
</dbReference>
<dbReference type="InterPro" id="IPR002347">
    <property type="entry name" value="SDR_fam"/>
</dbReference>
<keyword evidence="2" id="KW-0521">NADP</keyword>
<keyword evidence="3" id="KW-0560">Oxidoreductase</keyword>
<dbReference type="PRINTS" id="PR00081">
    <property type="entry name" value="GDHRDH"/>
</dbReference>
<dbReference type="GO" id="GO:0016491">
    <property type="term" value="F:oxidoreductase activity"/>
    <property type="evidence" value="ECO:0007669"/>
    <property type="project" value="UniProtKB-KW"/>
</dbReference>
<organism evidence="4 5">
    <name type="scientific">Byssochlamys spectabilis (strain No. 5 / NBRC 109023)</name>
    <name type="common">Paecilomyces variotii</name>
    <dbReference type="NCBI Taxonomy" id="1356009"/>
    <lineage>
        <taxon>Eukaryota</taxon>
        <taxon>Fungi</taxon>
        <taxon>Dikarya</taxon>
        <taxon>Ascomycota</taxon>
        <taxon>Pezizomycotina</taxon>
        <taxon>Eurotiomycetes</taxon>
        <taxon>Eurotiomycetidae</taxon>
        <taxon>Eurotiales</taxon>
        <taxon>Thermoascaceae</taxon>
        <taxon>Paecilomyces</taxon>
    </lineage>
</organism>
<comment type="caution">
    <text evidence="4">The sequence shown here is derived from an EMBL/GenBank/DDBJ whole genome shotgun (WGS) entry which is preliminary data.</text>
</comment>
<evidence type="ECO:0000256" key="2">
    <source>
        <dbReference type="ARBA" id="ARBA00022857"/>
    </source>
</evidence>
<dbReference type="NCBIfam" id="NF005559">
    <property type="entry name" value="PRK07231.1"/>
    <property type="match status" value="1"/>
</dbReference>
<dbReference type="PANTHER" id="PTHR43639">
    <property type="entry name" value="OXIDOREDUCTASE, SHORT-CHAIN DEHYDROGENASE/REDUCTASE FAMILY (AFU_ORTHOLOGUE AFUA_5G02870)"/>
    <property type="match status" value="1"/>
</dbReference>
<name>V5FKU7_BYSSN</name>